<dbReference type="Proteomes" id="UP000708208">
    <property type="component" value="Unassembled WGS sequence"/>
</dbReference>
<reference evidence="1" key="1">
    <citation type="submission" date="2021-06" db="EMBL/GenBank/DDBJ databases">
        <authorList>
            <person name="Hodson N. C."/>
            <person name="Mongue J. A."/>
            <person name="Jaron S. K."/>
        </authorList>
    </citation>
    <scope>NUCLEOTIDE SEQUENCE</scope>
</reference>
<feature type="non-terminal residue" evidence="1">
    <location>
        <position position="1"/>
    </location>
</feature>
<dbReference type="AlphaFoldDB" id="A0A8J2P3Y8"/>
<keyword evidence="2" id="KW-1185">Reference proteome</keyword>
<organism evidence="1 2">
    <name type="scientific">Allacma fusca</name>
    <dbReference type="NCBI Taxonomy" id="39272"/>
    <lineage>
        <taxon>Eukaryota</taxon>
        <taxon>Metazoa</taxon>
        <taxon>Ecdysozoa</taxon>
        <taxon>Arthropoda</taxon>
        <taxon>Hexapoda</taxon>
        <taxon>Collembola</taxon>
        <taxon>Symphypleona</taxon>
        <taxon>Sminthuridae</taxon>
        <taxon>Allacma</taxon>
    </lineage>
</organism>
<protein>
    <submittedName>
        <fullName evidence="1">Uncharacterized protein</fullName>
    </submittedName>
</protein>
<sequence>TTKKHNSKRISMLPQEKSH</sequence>
<accession>A0A8J2P3Y8</accession>
<proteinExistence type="predicted"/>
<dbReference type="EMBL" id="CAJVCH010189880">
    <property type="protein sequence ID" value="CAG7730159.1"/>
    <property type="molecule type" value="Genomic_DNA"/>
</dbReference>
<comment type="caution">
    <text evidence="1">The sequence shown here is derived from an EMBL/GenBank/DDBJ whole genome shotgun (WGS) entry which is preliminary data.</text>
</comment>
<evidence type="ECO:0000313" key="1">
    <source>
        <dbReference type="EMBL" id="CAG7730159.1"/>
    </source>
</evidence>
<gene>
    <name evidence="1" type="ORF">AFUS01_LOCUS18824</name>
</gene>
<evidence type="ECO:0000313" key="2">
    <source>
        <dbReference type="Proteomes" id="UP000708208"/>
    </source>
</evidence>
<name>A0A8J2P3Y8_9HEXA</name>